<evidence type="ECO:0000256" key="1">
    <source>
        <dbReference type="SAM" id="SignalP"/>
    </source>
</evidence>
<organism evidence="2 3">
    <name type="scientific">Candidatus Marinarcus aquaticus</name>
    <dbReference type="NCBI Taxonomy" id="2044504"/>
    <lineage>
        <taxon>Bacteria</taxon>
        <taxon>Pseudomonadati</taxon>
        <taxon>Campylobacterota</taxon>
        <taxon>Epsilonproteobacteria</taxon>
        <taxon>Campylobacterales</taxon>
        <taxon>Arcobacteraceae</taxon>
        <taxon>Candidatus Marinarcus</taxon>
    </lineage>
</organism>
<dbReference type="Proteomes" id="UP000290657">
    <property type="component" value="Unassembled WGS sequence"/>
</dbReference>
<evidence type="ECO:0000313" key="2">
    <source>
        <dbReference type="EMBL" id="RXJ56296.1"/>
    </source>
</evidence>
<dbReference type="NCBIfam" id="NF033922">
    <property type="entry name" value="opr_porin_1"/>
    <property type="match status" value="1"/>
</dbReference>
<protein>
    <recommendedName>
        <fullName evidence="4">Porin</fullName>
    </recommendedName>
</protein>
<comment type="caution">
    <text evidence="2">The sequence shown here is derived from an EMBL/GenBank/DDBJ whole genome shotgun (WGS) entry which is preliminary data.</text>
</comment>
<dbReference type="EMBL" id="PDKN01000006">
    <property type="protein sequence ID" value="RXJ56296.1"/>
    <property type="molecule type" value="Genomic_DNA"/>
</dbReference>
<dbReference type="OrthoDB" id="5317598at2"/>
<evidence type="ECO:0000313" key="3">
    <source>
        <dbReference type="Proteomes" id="UP000290657"/>
    </source>
</evidence>
<keyword evidence="1" id="KW-0732">Signal</keyword>
<keyword evidence="3" id="KW-1185">Reference proteome</keyword>
<dbReference type="Gene3D" id="2.40.160.10">
    <property type="entry name" value="Porin"/>
    <property type="match status" value="1"/>
</dbReference>
<gene>
    <name evidence="2" type="ORF">CRV04_09650</name>
</gene>
<reference evidence="2 3" key="1">
    <citation type="submission" date="2017-10" db="EMBL/GenBank/DDBJ databases">
        <title>Genomics of the genus Arcobacter.</title>
        <authorList>
            <person name="Perez-Cataluna A."/>
            <person name="Figueras M.J."/>
        </authorList>
    </citation>
    <scope>NUCLEOTIDE SEQUENCE [LARGE SCALE GENOMIC DNA]</scope>
    <source>
        <strain evidence="2 3">CECT 8987</strain>
    </source>
</reference>
<feature type="chain" id="PRO_5020963911" description="Porin" evidence="1">
    <location>
        <begin position="20"/>
        <end position="369"/>
    </location>
</feature>
<dbReference type="SUPFAM" id="SSF56935">
    <property type="entry name" value="Porins"/>
    <property type="match status" value="1"/>
</dbReference>
<sequence length="369" mass="40009">MKNLSLVACGLLLSSTALFAESNSIKEAFANGKTSGDFTVYHESVDHKGSDDTSVTAGSIGLSYETDTYNGVSISLGARAQHEFHEKNDTDYEEIFANDAVMHTAAIKYANSNFFVSVGRQEIDLEWLGDYNESVVAGITAIPDTTIVLGYTDRQAEIAFDTTADFEEITEDGAYVLDVKYEGIEGLLLNPYAYTAPDEADFYGFKVAYDTDMFGVTAHYAASNQDSNSIMTKEDGSIYNLEGRLNVVGLALAAGYIKTDSDGASGSIAAYGDNMSPMDDGEKIYDGLDAKTFYGSASYSIADLTLTALYSTTDYDTDTNNGLDVDEFNFIAEYAITDELSAAITYVDYDDDGSDSDYDKVFANVTYSF</sequence>
<evidence type="ECO:0008006" key="4">
    <source>
        <dbReference type="Google" id="ProtNLM"/>
    </source>
</evidence>
<dbReference type="NCBIfam" id="NF033923">
    <property type="entry name" value="opr_proin_2"/>
    <property type="match status" value="1"/>
</dbReference>
<accession>A0A4Q0XP69</accession>
<dbReference type="RefSeq" id="WP_128996638.1">
    <property type="nucleotide sequence ID" value="NZ_PDKN01000006.1"/>
</dbReference>
<proteinExistence type="predicted"/>
<name>A0A4Q0XP69_9BACT</name>
<feature type="signal peptide" evidence="1">
    <location>
        <begin position="1"/>
        <end position="19"/>
    </location>
</feature>
<dbReference type="AlphaFoldDB" id="A0A4Q0XP69"/>
<dbReference type="InterPro" id="IPR023614">
    <property type="entry name" value="Porin_dom_sf"/>
</dbReference>